<sequence>MPRYHIEALDEGPFIAQLWNPISPTVNLPPLKNLSNYSPTQVVDALANLRALYFSSPLVESLRLRTNSKPYASAEEDEDLVSPLDDLRADEFERAFAIKWLIGFTSRSDLWMFSVPEPEIKAYTCAVDEAASDAPLLSEDHTSVGLQSWASSILLAERLCAHPRKFNLVAVTTRGVGLRVLELGAGTGLVSIAVARIAASGQCRTSPPFIVATDFHPDVLANFQRNVDANGNTQSIIVRELDWSRPNLGTIAYRPQNISDLLQIDDLRGYKY</sequence>
<comment type="caution">
    <text evidence="1">The sequence shown here is derived from an EMBL/GenBank/DDBJ whole genome shotgun (WGS) entry which is preliminary data.</text>
</comment>
<evidence type="ECO:0000313" key="1">
    <source>
        <dbReference type="EMBL" id="KAI9512897.1"/>
    </source>
</evidence>
<dbReference type="EMBL" id="JAGFNK010000005">
    <property type="protein sequence ID" value="KAI9512897.1"/>
    <property type="molecule type" value="Genomic_DNA"/>
</dbReference>
<name>A0ACC0UPX4_9AGAM</name>
<protein>
    <submittedName>
        <fullName evidence="1">Uncharacterized protein</fullName>
    </submittedName>
</protein>
<keyword evidence="2" id="KW-1185">Reference proteome</keyword>
<organism evidence="1 2">
    <name type="scientific">Russula earlei</name>
    <dbReference type="NCBI Taxonomy" id="71964"/>
    <lineage>
        <taxon>Eukaryota</taxon>
        <taxon>Fungi</taxon>
        <taxon>Dikarya</taxon>
        <taxon>Basidiomycota</taxon>
        <taxon>Agaricomycotina</taxon>
        <taxon>Agaricomycetes</taxon>
        <taxon>Russulales</taxon>
        <taxon>Russulaceae</taxon>
        <taxon>Russula</taxon>
    </lineage>
</organism>
<gene>
    <name evidence="1" type="ORF">F5148DRAFT_1279400</name>
</gene>
<proteinExistence type="predicted"/>
<reference evidence="1" key="1">
    <citation type="submission" date="2021-03" db="EMBL/GenBank/DDBJ databases">
        <title>Evolutionary priming and transition to the ectomycorrhizal habit in an iconic lineage of mushroom-forming fungi: is preadaptation a requirement?</title>
        <authorList>
            <consortium name="DOE Joint Genome Institute"/>
            <person name="Looney B.P."/>
            <person name="Miyauchi S."/>
            <person name="Morin E."/>
            <person name="Drula E."/>
            <person name="Courty P.E."/>
            <person name="Chicoki N."/>
            <person name="Fauchery L."/>
            <person name="Kohler A."/>
            <person name="Kuo A."/>
            <person name="LaButti K."/>
            <person name="Pangilinan J."/>
            <person name="Lipzen A."/>
            <person name="Riley R."/>
            <person name="Andreopoulos W."/>
            <person name="He G."/>
            <person name="Johnson J."/>
            <person name="Barry K.W."/>
            <person name="Grigoriev I.V."/>
            <person name="Nagy L."/>
            <person name="Hibbett D."/>
            <person name="Henrissat B."/>
            <person name="Matheny P.B."/>
            <person name="Labbe J."/>
            <person name="Martin A.F."/>
        </authorList>
    </citation>
    <scope>NUCLEOTIDE SEQUENCE</scope>
    <source>
        <strain evidence="1">BPL698</strain>
    </source>
</reference>
<dbReference type="Proteomes" id="UP001207468">
    <property type="component" value="Unassembled WGS sequence"/>
</dbReference>
<evidence type="ECO:0000313" key="2">
    <source>
        <dbReference type="Proteomes" id="UP001207468"/>
    </source>
</evidence>
<accession>A0ACC0UPX4</accession>